<dbReference type="Gene3D" id="3.90.1150.10">
    <property type="entry name" value="Aspartate Aminotransferase, domain 1"/>
    <property type="match status" value="1"/>
</dbReference>
<evidence type="ECO:0000256" key="1">
    <source>
        <dbReference type="ARBA" id="ARBA00001933"/>
    </source>
</evidence>
<organism evidence="4 5">
    <name type="scientific">Priestia flexa</name>
    <dbReference type="NCBI Taxonomy" id="86664"/>
    <lineage>
        <taxon>Bacteria</taxon>
        <taxon>Bacillati</taxon>
        <taxon>Bacillota</taxon>
        <taxon>Bacilli</taxon>
        <taxon>Bacillales</taxon>
        <taxon>Bacillaceae</taxon>
        <taxon>Priestia</taxon>
    </lineage>
</organism>
<evidence type="ECO:0000256" key="2">
    <source>
        <dbReference type="ARBA" id="ARBA00022898"/>
    </source>
</evidence>
<dbReference type="InterPro" id="IPR016454">
    <property type="entry name" value="Cysteine_dSase"/>
</dbReference>
<reference evidence="4" key="1">
    <citation type="submission" date="2020-12" db="EMBL/GenBank/DDBJ databases">
        <title>PHA producing bacteria isolated from mangrove.</title>
        <authorList>
            <person name="Zheng W."/>
            <person name="Yu S."/>
            <person name="Huang Y."/>
        </authorList>
    </citation>
    <scope>NUCLEOTIDE SEQUENCE</scope>
    <source>
        <strain evidence="4">GN22-4</strain>
    </source>
</reference>
<comment type="caution">
    <text evidence="4">The sequence shown here is derived from an EMBL/GenBank/DDBJ whole genome shotgun (WGS) entry which is preliminary data.</text>
</comment>
<sequence>MIYLDYASTTPMSKESIQAYHTAATSYYGNTNSLHTVGTQADDLLSLCRHQLASLINGEQQAIYFTSGGTESNVLAIRSLLHYTEHRGKHIITTSLEHSSVLQALSSFQEVEYTITYLPVTKDGVVSIEALQDAIQDDTVLVAIQHVNHELGSIQPVYDIGQLLKKRDIWFHCDCVQSFGKLPINVKEANIDSLSVSSHKLYGPKGVGFVYIQPSSSKASASLTHFLTESHRGTVNVPGIAAFTTAAEHAYTQLKQAYNHFEHLKSYLLIRIKELQGFVEMEAASSAHFPGIIGLTFRNVQGQYVMLQCNRHNIAVATGSACTVHKQAPLRSLLAIGKSPEQAKNFIRISFSLHTTTKDLDELMNVLHLLHKEIMKER</sequence>
<dbReference type="RefSeq" id="WP_061785226.1">
    <property type="nucleotide sequence ID" value="NZ_CM125968.1"/>
</dbReference>
<dbReference type="AlphaFoldDB" id="A0A8I1SM37"/>
<evidence type="ECO:0000313" key="5">
    <source>
        <dbReference type="Proteomes" id="UP000664578"/>
    </source>
</evidence>
<accession>A0A8I1SM37</accession>
<dbReference type="PIRSF" id="PIRSF005572">
    <property type="entry name" value="NifS"/>
    <property type="match status" value="1"/>
</dbReference>
<dbReference type="Gene3D" id="3.40.640.10">
    <property type="entry name" value="Type I PLP-dependent aspartate aminotransferase-like (Major domain)"/>
    <property type="match status" value="1"/>
</dbReference>
<proteinExistence type="predicted"/>
<dbReference type="PANTHER" id="PTHR11601:SF36">
    <property type="entry name" value="CYSTEINE DESULFURASE NIFS-RELATED"/>
    <property type="match status" value="1"/>
</dbReference>
<dbReference type="GeneID" id="93683860"/>
<dbReference type="GO" id="GO:0003824">
    <property type="term" value="F:catalytic activity"/>
    <property type="evidence" value="ECO:0007669"/>
    <property type="project" value="UniProtKB-ARBA"/>
</dbReference>
<dbReference type="InterPro" id="IPR000192">
    <property type="entry name" value="Aminotrans_V_dom"/>
</dbReference>
<dbReference type="Proteomes" id="UP000664578">
    <property type="component" value="Unassembled WGS sequence"/>
</dbReference>
<evidence type="ECO:0000313" key="4">
    <source>
        <dbReference type="EMBL" id="MBN8250548.1"/>
    </source>
</evidence>
<comment type="cofactor">
    <cofactor evidence="1">
        <name>pyridoxal 5'-phosphate</name>
        <dbReference type="ChEBI" id="CHEBI:597326"/>
    </cofactor>
</comment>
<name>A0A8I1SM37_9BACI</name>
<dbReference type="PANTHER" id="PTHR11601">
    <property type="entry name" value="CYSTEINE DESULFURYLASE FAMILY MEMBER"/>
    <property type="match status" value="1"/>
</dbReference>
<dbReference type="SUPFAM" id="SSF53383">
    <property type="entry name" value="PLP-dependent transferases"/>
    <property type="match status" value="1"/>
</dbReference>
<feature type="domain" description="Aminotransferase class V" evidence="3">
    <location>
        <begin position="2"/>
        <end position="363"/>
    </location>
</feature>
<dbReference type="InterPro" id="IPR015424">
    <property type="entry name" value="PyrdxlP-dep_Trfase"/>
</dbReference>
<evidence type="ECO:0000259" key="3">
    <source>
        <dbReference type="Pfam" id="PF00266"/>
    </source>
</evidence>
<keyword evidence="2" id="KW-0663">Pyridoxal phosphate</keyword>
<gene>
    <name evidence="4" type="ORF">JF537_03020</name>
</gene>
<dbReference type="NCBIfam" id="NF002806">
    <property type="entry name" value="PRK02948.1"/>
    <property type="match status" value="1"/>
</dbReference>
<dbReference type="InterPro" id="IPR015422">
    <property type="entry name" value="PyrdxlP-dep_Trfase_small"/>
</dbReference>
<protein>
    <submittedName>
        <fullName evidence="4">IscS subfamily cysteine desulfurase</fullName>
    </submittedName>
</protein>
<dbReference type="Pfam" id="PF00266">
    <property type="entry name" value="Aminotran_5"/>
    <property type="match status" value="1"/>
</dbReference>
<dbReference type="EMBL" id="JAEMWV010000001">
    <property type="protein sequence ID" value="MBN8250548.1"/>
    <property type="molecule type" value="Genomic_DNA"/>
</dbReference>
<dbReference type="InterPro" id="IPR015421">
    <property type="entry name" value="PyrdxlP-dep_Trfase_major"/>
</dbReference>